<name>A0A5C6B3I1_9PLAN</name>
<dbReference type="AlphaFoldDB" id="A0A5C6B3I1"/>
<sequence>MNSLRLRVSARDFFVFYLAAHANMLKNPPTIDRNSPTQRPDEKAIGYQRWSDLLFVHWRVPAEMIAPLLPPRLTLDTWEGDAWVGLVPFYMSGVRPWWAPAVPGISNFCETNLRTYVHLEGQNPGVWFFSLEAAQSLAVRIARRFWNLPYFKAAMSLNRNNNQISYRSQRLWPEPAQAVTDIEARIGDGMTTPLDEAGRVAEGTLEFFLAERYLLYSVDRAGQLYRGQVHHCPYPLRQAEIVRLEESLFAAAGIAPAQDYCHALFSDGVTVDIFPLRPC</sequence>
<dbReference type="RefSeq" id="WP_197532786.1">
    <property type="nucleotide sequence ID" value="NZ_SJPP01000003.1"/>
</dbReference>
<comment type="caution">
    <text evidence="1">The sequence shown here is derived from an EMBL/GenBank/DDBJ whole genome shotgun (WGS) entry which is preliminary data.</text>
</comment>
<dbReference type="SUPFAM" id="SSF160104">
    <property type="entry name" value="Acetoacetate decarboxylase-like"/>
    <property type="match status" value="1"/>
</dbReference>
<dbReference type="InterPro" id="IPR023375">
    <property type="entry name" value="ADC_dom_sf"/>
</dbReference>
<reference evidence="1 2" key="1">
    <citation type="submission" date="2019-02" db="EMBL/GenBank/DDBJ databases">
        <title>Deep-cultivation of Planctomycetes and their phenomic and genomic characterization uncovers novel biology.</title>
        <authorList>
            <person name="Wiegand S."/>
            <person name="Jogler M."/>
            <person name="Boedeker C."/>
            <person name="Pinto D."/>
            <person name="Vollmers J."/>
            <person name="Rivas-Marin E."/>
            <person name="Kohn T."/>
            <person name="Peeters S.H."/>
            <person name="Heuer A."/>
            <person name="Rast P."/>
            <person name="Oberbeckmann S."/>
            <person name="Bunk B."/>
            <person name="Jeske O."/>
            <person name="Meyerdierks A."/>
            <person name="Storesund J.E."/>
            <person name="Kallscheuer N."/>
            <person name="Luecker S."/>
            <person name="Lage O.M."/>
            <person name="Pohl T."/>
            <person name="Merkel B.J."/>
            <person name="Hornburger P."/>
            <person name="Mueller R.-W."/>
            <person name="Bruemmer F."/>
            <person name="Labrenz M."/>
            <person name="Spormann A.M."/>
            <person name="Op Den Camp H."/>
            <person name="Overmann J."/>
            <person name="Amann R."/>
            <person name="Jetten M.S.M."/>
            <person name="Mascher T."/>
            <person name="Medema M.H."/>
            <person name="Devos D.P."/>
            <person name="Kaster A.-K."/>
            <person name="Ovreas L."/>
            <person name="Rohde M."/>
            <person name="Galperin M.Y."/>
            <person name="Jogler C."/>
        </authorList>
    </citation>
    <scope>NUCLEOTIDE SEQUENCE [LARGE SCALE GENOMIC DNA]</scope>
    <source>
        <strain evidence="1 2">CA54</strain>
    </source>
</reference>
<proteinExistence type="predicted"/>
<gene>
    <name evidence="1" type="ORF">CA54_51120</name>
</gene>
<evidence type="ECO:0008006" key="3">
    <source>
        <dbReference type="Google" id="ProtNLM"/>
    </source>
</evidence>
<keyword evidence="2" id="KW-1185">Reference proteome</keyword>
<dbReference type="Pfam" id="PF09844">
    <property type="entry name" value="DUF2071"/>
    <property type="match status" value="1"/>
</dbReference>
<dbReference type="InterPro" id="IPR018644">
    <property type="entry name" value="DUF2071"/>
</dbReference>
<protein>
    <recommendedName>
        <fullName evidence="3">DUF2071 domain-containing protein</fullName>
    </recommendedName>
</protein>
<dbReference type="PANTHER" id="PTHR39186">
    <property type="entry name" value="DUF2071 FAMILY PROTEIN"/>
    <property type="match status" value="1"/>
</dbReference>
<evidence type="ECO:0000313" key="1">
    <source>
        <dbReference type="EMBL" id="TWU06713.1"/>
    </source>
</evidence>
<evidence type="ECO:0000313" key="2">
    <source>
        <dbReference type="Proteomes" id="UP000320735"/>
    </source>
</evidence>
<dbReference type="EMBL" id="SJPP01000003">
    <property type="protein sequence ID" value="TWU06713.1"/>
    <property type="molecule type" value="Genomic_DNA"/>
</dbReference>
<dbReference type="PANTHER" id="PTHR39186:SF1">
    <property type="entry name" value="DUF2071 DOMAIN-CONTAINING PROTEIN"/>
    <property type="match status" value="1"/>
</dbReference>
<dbReference type="Proteomes" id="UP000320735">
    <property type="component" value="Unassembled WGS sequence"/>
</dbReference>
<organism evidence="1 2">
    <name type="scientific">Symmachiella macrocystis</name>
    <dbReference type="NCBI Taxonomy" id="2527985"/>
    <lineage>
        <taxon>Bacteria</taxon>
        <taxon>Pseudomonadati</taxon>
        <taxon>Planctomycetota</taxon>
        <taxon>Planctomycetia</taxon>
        <taxon>Planctomycetales</taxon>
        <taxon>Planctomycetaceae</taxon>
        <taxon>Symmachiella</taxon>
    </lineage>
</organism>
<accession>A0A5C6B3I1</accession>